<feature type="domain" description="AAA+ ATPase" evidence="7">
    <location>
        <begin position="260"/>
        <end position="405"/>
    </location>
</feature>
<feature type="region of interest" description="Disordered" evidence="6">
    <location>
        <begin position="145"/>
        <end position="165"/>
    </location>
</feature>
<dbReference type="InterPro" id="IPR058017">
    <property type="entry name" value="At3g28540-like_C"/>
</dbReference>
<dbReference type="InterPro" id="IPR003959">
    <property type="entry name" value="ATPase_AAA_core"/>
</dbReference>
<dbReference type="InterPro" id="IPR003593">
    <property type="entry name" value="AAA+_ATPase"/>
</dbReference>
<dbReference type="Gene3D" id="3.40.50.300">
    <property type="entry name" value="P-loop containing nucleotide triphosphate hydrolases"/>
    <property type="match status" value="1"/>
</dbReference>
<organism evidence="9 10">
    <name type="scientific">Urochloa decumbens</name>
    <dbReference type="NCBI Taxonomy" id="240449"/>
    <lineage>
        <taxon>Eukaryota</taxon>
        <taxon>Viridiplantae</taxon>
        <taxon>Streptophyta</taxon>
        <taxon>Embryophyta</taxon>
        <taxon>Tracheophyta</taxon>
        <taxon>Spermatophyta</taxon>
        <taxon>Magnoliopsida</taxon>
        <taxon>Liliopsida</taxon>
        <taxon>Poales</taxon>
        <taxon>Poaceae</taxon>
        <taxon>PACMAD clade</taxon>
        <taxon>Panicoideae</taxon>
        <taxon>Panicodae</taxon>
        <taxon>Paniceae</taxon>
        <taxon>Melinidinae</taxon>
        <taxon>Urochloa</taxon>
    </lineage>
</organism>
<gene>
    <name evidence="8" type="ORF">URODEC1_LOCUS109823</name>
    <name evidence="9" type="ORF">URODEC1_LOCUS119817</name>
</gene>
<dbReference type="InterPro" id="IPR050747">
    <property type="entry name" value="Mitochondrial_chaperone_BCS1"/>
</dbReference>
<dbReference type="GO" id="GO:0006950">
    <property type="term" value="P:response to stress"/>
    <property type="evidence" value="ECO:0007669"/>
    <property type="project" value="UniProtKB-ARBA"/>
</dbReference>
<dbReference type="Gene3D" id="6.10.280.40">
    <property type="match status" value="1"/>
</dbReference>
<dbReference type="Pfam" id="PF00004">
    <property type="entry name" value="AAA"/>
    <property type="match status" value="1"/>
</dbReference>
<evidence type="ECO:0000256" key="1">
    <source>
        <dbReference type="ARBA" id="ARBA00001946"/>
    </source>
</evidence>
<protein>
    <recommendedName>
        <fullName evidence="7">AAA+ ATPase domain-containing protein</fullName>
    </recommendedName>
</protein>
<feature type="region of interest" description="Disordered" evidence="6">
    <location>
        <begin position="330"/>
        <end position="349"/>
    </location>
</feature>
<accession>A0ABC9GUU8</accession>
<dbReference type="SMART" id="SM00382">
    <property type="entry name" value="AAA"/>
    <property type="match status" value="1"/>
</dbReference>
<evidence type="ECO:0000256" key="2">
    <source>
        <dbReference type="ARBA" id="ARBA00007448"/>
    </source>
</evidence>
<evidence type="ECO:0000256" key="5">
    <source>
        <dbReference type="RuleBase" id="RU003651"/>
    </source>
</evidence>
<comment type="cofactor">
    <cofactor evidence="1">
        <name>Mg(2+)</name>
        <dbReference type="ChEBI" id="CHEBI:18420"/>
    </cofactor>
</comment>
<dbReference type="PANTHER" id="PTHR23070">
    <property type="entry name" value="BCS1 AAA-TYPE ATPASE"/>
    <property type="match status" value="1"/>
</dbReference>
<evidence type="ECO:0000259" key="7">
    <source>
        <dbReference type="SMART" id="SM00382"/>
    </source>
</evidence>
<evidence type="ECO:0000256" key="3">
    <source>
        <dbReference type="ARBA" id="ARBA00022842"/>
    </source>
</evidence>
<dbReference type="Pfam" id="PF25568">
    <property type="entry name" value="AAA_lid_At3g28540"/>
    <property type="match status" value="1"/>
</dbReference>
<evidence type="ECO:0000256" key="6">
    <source>
        <dbReference type="SAM" id="MobiDB-lite"/>
    </source>
</evidence>
<dbReference type="SUPFAM" id="SSF52540">
    <property type="entry name" value="P-loop containing nucleoside triphosphate hydrolases"/>
    <property type="match status" value="1"/>
</dbReference>
<dbReference type="InterPro" id="IPR003960">
    <property type="entry name" value="ATPase_AAA_CS"/>
</dbReference>
<sequence>MDLSSALASPSPSYGKAVEAYKKAVTLATAAATYTVLARTMARELLPDEVRDTVRRAASAVRDHILPRRMQRRVKTIHIAQIDDDGIPNRFYSDARAYLGTRVDPHAVDELCLAVHGARWRLSMVPGDTITDVFEGVEFKWTTTRSRRRRGGGDDSDSDSDDESHHEPGSLVLCFDAEHTDLALEKYVPFITATVGEERLRQCAIQIVMNTGSFWHGITHHHPATFDTLAMDPEMKRSLVADLDRFLGRRDYYRRIGKAWKRGYLLYGPPGTGKSSLVAAMANYLRFKLYDLDLSEVQSNSTLQRLLLGMDNRSILVIEDIDCCFTAKSSKEKSDDAGSDSDSDKGPPATEGVTLSGLLNFIDGLWSTSGEQRIIVFTTNYKERLDPALLRPGRMDMHVYMGYCGWDAFKTLARNYFLIDDHPLFPEIQALLAEVEVTPAAVSERLLRSDDAGVALQEVVEFLQEQDKKPQGEASRDGK</sequence>
<reference evidence="9 10" key="1">
    <citation type="submission" date="2024-10" db="EMBL/GenBank/DDBJ databases">
        <authorList>
            <person name="Ryan C."/>
        </authorList>
    </citation>
    <scope>NUCLEOTIDE SEQUENCE [LARGE SCALE GENOMIC DNA]</scope>
</reference>
<dbReference type="Proteomes" id="UP001497457">
    <property type="component" value="Unassembled WGS sequence"/>
</dbReference>
<proteinExistence type="inferred from homology"/>
<dbReference type="InterPro" id="IPR027417">
    <property type="entry name" value="P-loop_NTPase"/>
</dbReference>
<name>A0ABC9GUU8_9POAL</name>
<dbReference type="AlphaFoldDB" id="A0ABC9GUU8"/>
<dbReference type="InterPro" id="IPR025753">
    <property type="entry name" value="AAA_N_dom"/>
</dbReference>
<dbReference type="PROSITE" id="PS00674">
    <property type="entry name" value="AAA"/>
    <property type="match status" value="1"/>
</dbReference>
<dbReference type="CDD" id="cd19510">
    <property type="entry name" value="RecA-like_BCS1"/>
    <property type="match status" value="1"/>
</dbReference>
<dbReference type="EMBL" id="OZ075117">
    <property type="protein sequence ID" value="CAL5083256.1"/>
    <property type="molecule type" value="Genomic_DNA"/>
</dbReference>
<evidence type="ECO:0000256" key="4">
    <source>
        <dbReference type="ARBA" id="ARBA00049360"/>
    </source>
</evidence>
<keyword evidence="5" id="KW-0547">Nucleotide-binding</keyword>
<dbReference type="EMBL" id="CAXIPR030000500">
    <property type="protein sequence ID" value="CAM0146199.1"/>
    <property type="molecule type" value="Genomic_DNA"/>
</dbReference>
<dbReference type="Proteomes" id="UP001497457">
    <property type="component" value="Chromosome 7b"/>
</dbReference>
<evidence type="ECO:0000313" key="10">
    <source>
        <dbReference type="Proteomes" id="UP001497457"/>
    </source>
</evidence>
<dbReference type="GO" id="GO:0005524">
    <property type="term" value="F:ATP binding"/>
    <property type="evidence" value="ECO:0007669"/>
    <property type="project" value="UniProtKB-KW"/>
</dbReference>
<evidence type="ECO:0000313" key="9">
    <source>
        <dbReference type="EMBL" id="CAM0146199.1"/>
    </source>
</evidence>
<comment type="similarity">
    <text evidence="2">Belongs to the AAA ATPase family. BCS1 subfamily.</text>
</comment>
<evidence type="ECO:0000313" key="8">
    <source>
        <dbReference type="EMBL" id="CAL5083256.1"/>
    </source>
</evidence>
<keyword evidence="10" id="KW-1185">Reference proteome</keyword>
<keyword evidence="3" id="KW-0460">Magnesium</keyword>
<keyword evidence="5" id="KW-0067">ATP-binding</keyword>
<comment type="catalytic activity">
    <reaction evidence="4">
        <text>ATP + H2O = ADP + phosphate + H(+)</text>
        <dbReference type="Rhea" id="RHEA:13065"/>
        <dbReference type="ChEBI" id="CHEBI:15377"/>
        <dbReference type="ChEBI" id="CHEBI:15378"/>
        <dbReference type="ChEBI" id="CHEBI:30616"/>
        <dbReference type="ChEBI" id="CHEBI:43474"/>
        <dbReference type="ChEBI" id="CHEBI:456216"/>
    </reaction>
</comment>
<dbReference type="Pfam" id="PF14363">
    <property type="entry name" value="AAA_assoc"/>
    <property type="match status" value="1"/>
</dbReference>